<reference evidence="18" key="4">
    <citation type="submission" date="2025-09" db="UniProtKB">
        <authorList>
            <consortium name="Ensembl"/>
        </authorList>
    </citation>
    <scope>IDENTIFICATION</scope>
</reference>
<dbReference type="Ensembl" id="ENSCINT00000005757.4">
    <property type="protein sequence ID" value="ENSCINP00000005757.4"/>
    <property type="gene ID" value="ENSCING00000002811.4"/>
</dbReference>
<evidence type="ECO:0000313" key="18">
    <source>
        <dbReference type="Ensembl" id="ENSCINP00000005757.4"/>
    </source>
</evidence>
<dbReference type="AlphaFoldDB" id="F6WZS8"/>
<keyword evidence="8" id="KW-0547">Nucleotide-binding</keyword>
<keyword evidence="9" id="KW-0067">ATP-binding</keyword>
<protein>
    <recommendedName>
        <fullName evidence="15 17">Serine/threonine-protein phosphatase 2A activator</fullName>
        <ecNumber evidence="5 17">5.2.1.8</ecNumber>
    </recommendedName>
    <alternativeName>
        <fullName evidence="17">Phosphotyrosyl phosphatase activator</fullName>
    </alternativeName>
</protein>
<dbReference type="HOGENOM" id="CLU_030733_3_1_1"/>
<name>F6WZS8_CIOIN</name>
<dbReference type="OMA" id="SWIKINA"/>
<keyword evidence="19" id="KW-1185">Reference proteome</keyword>
<dbReference type="PANTHER" id="PTHR10012:SF0">
    <property type="entry name" value="SERINE_THREONINE-PROTEIN PHOSPHATASE 2A ACTIVATOR"/>
    <property type="match status" value="1"/>
</dbReference>
<organism evidence="18 19">
    <name type="scientific">Ciona intestinalis</name>
    <name type="common">Transparent sea squirt</name>
    <name type="synonym">Ascidia intestinalis</name>
    <dbReference type="NCBI Taxonomy" id="7719"/>
    <lineage>
        <taxon>Eukaryota</taxon>
        <taxon>Metazoa</taxon>
        <taxon>Chordata</taxon>
        <taxon>Tunicata</taxon>
        <taxon>Ascidiacea</taxon>
        <taxon>Phlebobranchia</taxon>
        <taxon>Cionidae</taxon>
        <taxon>Ciona</taxon>
    </lineage>
</organism>
<dbReference type="EC" id="5.2.1.8" evidence="5 17"/>
<evidence type="ECO:0000313" key="19">
    <source>
        <dbReference type="Proteomes" id="UP000008144"/>
    </source>
</evidence>
<proteinExistence type="inferred from homology"/>
<dbReference type="GO" id="GO:0046872">
    <property type="term" value="F:metal ion binding"/>
    <property type="evidence" value="ECO:0007669"/>
    <property type="project" value="UniProtKB-KW"/>
</dbReference>
<reference evidence="18" key="3">
    <citation type="submission" date="2025-08" db="UniProtKB">
        <authorList>
            <consortium name="Ensembl"/>
        </authorList>
    </citation>
    <scope>IDENTIFICATION</scope>
</reference>
<dbReference type="STRING" id="7719.ENSCINP00000005757"/>
<dbReference type="GO" id="GO:0007052">
    <property type="term" value="P:mitotic spindle organization"/>
    <property type="evidence" value="ECO:0000318"/>
    <property type="project" value="GO_Central"/>
</dbReference>
<keyword evidence="13 17" id="KW-0413">Isomerase</keyword>
<dbReference type="InterPro" id="IPR037218">
    <property type="entry name" value="PTPA_sf"/>
</dbReference>
<dbReference type="GO" id="GO:0005524">
    <property type="term" value="F:ATP binding"/>
    <property type="evidence" value="ECO:0007669"/>
    <property type="project" value="UniProtKB-KW"/>
</dbReference>
<comment type="similarity">
    <text evidence="4 17">Belongs to the PTPA-type PPIase family.</text>
</comment>
<evidence type="ECO:0000256" key="7">
    <source>
        <dbReference type="ARBA" id="ARBA00022723"/>
    </source>
</evidence>
<evidence type="ECO:0000256" key="1">
    <source>
        <dbReference type="ARBA" id="ARBA00000971"/>
    </source>
</evidence>
<dbReference type="EMBL" id="EAAA01000098">
    <property type="status" value="NOT_ANNOTATED_CDS"/>
    <property type="molecule type" value="Genomic_DNA"/>
</dbReference>
<evidence type="ECO:0000256" key="17">
    <source>
        <dbReference type="RuleBase" id="RU361210"/>
    </source>
</evidence>
<dbReference type="GO" id="GO:0008160">
    <property type="term" value="F:protein tyrosine phosphatase activator activity"/>
    <property type="evidence" value="ECO:0000318"/>
    <property type="project" value="GO_Central"/>
</dbReference>
<dbReference type="PANTHER" id="PTHR10012">
    <property type="entry name" value="SERINE/THREONINE-PROTEIN PHOSPHATASE 2A REGULATORY SUBUNIT B"/>
    <property type="match status" value="1"/>
</dbReference>
<reference evidence="18" key="2">
    <citation type="journal article" date="2008" name="Genome Biol.">
        <title>Improved genome assembly and evidence-based global gene model set for the chordate Ciona intestinalis: new insight into intron and operon populations.</title>
        <authorList>
            <person name="Satou Y."/>
            <person name="Mineta K."/>
            <person name="Ogasawara M."/>
            <person name="Sasakura Y."/>
            <person name="Shoguchi E."/>
            <person name="Ueno K."/>
            <person name="Yamada L."/>
            <person name="Matsumoto J."/>
            <person name="Wasserscheid J."/>
            <person name="Dewar K."/>
            <person name="Wiley G.B."/>
            <person name="Macmil S.L."/>
            <person name="Roe B.A."/>
            <person name="Zeller R.W."/>
            <person name="Hastings K.E."/>
            <person name="Lemaire P."/>
            <person name="Lindquist E."/>
            <person name="Endo T."/>
            <person name="Hotta K."/>
            <person name="Inaba K."/>
        </authorList>
    </citation>
    <scope>NUCLEOTIDE SEQUENCE [LARGE SCALE GENOMIC DNA]</scope>
    <source>
        <strain evidence="18">wild type</strain>
    </source>
</reference>
<evidence type="ECO:0000256" key="10">
    <source>
        <dbReference type="ARBA" id="ARBA00022842"/>
    </source>
</evidence>
<dbReference type="GO" id="GO:0005634">
    <property type="term" value="C:nucleus"/>
    <property type="evidence" value="ECO:0000318"/>
    <property type="project" value="GO_Central"/>
</dbReference>
<comment type="function">
    <text evidence="16">PPIases accelerate the folding of proteins. It catalyzes the cis-trans isomerization of proline imidic peptide bonds in oligopeptides. Acts as a regulatory subunit for serine/threonine-protein phosphatase 2A (PP2A). Modulates PP2A activity or substrate specificity, probably by inducing a conformational change in the catalytic subunit, a proposed direct target of the PPIase. Can reactivate inactive phosphatase PP2A-phosphatase methylesterase complexes (PP2A(i)) in presence of ATP and Mg(2+). Reversibly stimulates the variable phosphotyrosyl phosphatase activity of PP2A core heterodimer PP2A(D) in presence of ATP and Mg(2+) (in vitro). The phosphotyrosyl phosphatase activity is dependent of an ATPase activity of the PP2A(D):PPP2R4 complex. Is involved in apoptosis; the function appears to be independent from PP2A.</text>
</comment>
<evidence type="ECO:0000256" key="16">
    <source>
        <dbReference type="ARBA" id="ARBA00054769"/>
    </source>
</evidence>
<dbReference type="FunFam" id="1.20.120.1150:FF:000001">
    <property type="entry name" value="Serine/threonine-protein phosphatase 2A activator"/>
    <property type="match status" value="1"/>
</dbReference>
<dbReference type="InParanoid" id="F6WZS8"/>
<evidence type="ECO:0000256" key="13">
    <source>
        <dbReference type="ARBA" id="ARBA00023235"/>
    </source>
</evidence>
<keyword evidence="14" id="KW-0539">Nucleus</keyword>
<dbReference type="SUPFAM" id="SSF140984">
    <property type="entry name" value="PTPA-like"/>
    <property type="match status" value="1"/>
</dbReference>
<comment type="subcellular location">
    <subcellularLocation>
        <location evidence="3 17">Cytoplasm</location>
    </subcellularLocation>
    <subcellularLocation>
        <location evidence="2">Nucleus</location>
    </subcellularLocation>
</comment>
<comment type="catalytic activity">
    <reaction evidence="1 17">
        <text>[protein]-peptidylproline (omega=180) = [protein]-peptidylproline (omega=0)</text>
        <dbReference type="Rhea" id="RHEA:16237"/>
        <dbReference type="Rhea" id="RHEA-COMP:10747"/>
        <dbReference type="Rhea" id="RHEA-COMP:10748"/>
        <dbReference type="ChEBI" id="CHEBI:83833"/>
        <dbReference type="ChEBI" id="CHEBI:83834"/>
        <dbReference type="EC" id="5.2.1.8"/>
    </reaction>
</comment>
<keyword evidence="12 17" id="KW-0697">Rotamase</keyword>
<dbReference type="GO" id="GO:0005737">
    <property type="term" value="C:cytoplasm"/>
    <property type="evidence" value="ECO:0000318"/>
    <property type="project" value="GO_Central"/>
</dbReference>
<evidence type="ECO:0000256" key="11">
    <source>
        <dbReference type="ARBA" id="ARBA00022990"/>
    </source>
</evidence>
<dbReference type="GeneTree" id="ENSGT00390000011500"/>
<evidence type="ECO:0000256" key="3">
    <source>
        <dbReference type="ARBA" id="ARBA00004496"/>
    </source>
</evidence>
<evidence type="ECO:0000256" key="14">
    <source>
        <dbReference type="ARBA" id="ARBA00023242"/>
    </source>
</evidence>
<sequence>RQQTDANGVLENMDDPITTHEFVLPVTKVKNDADMKLWMKSSAYNDFLGFLTMLNAAVKGKPSSTLCQISPRTQALLDLLDTLSQWVDDCPAIEQPQRFGNKAFRTWMEKLRENATKLVQNILPENLQRAAEEVADYLINSFGNQTRIDYGTGHEASFAAFLCILYKLRLFTTEDQLSLATKVFVSYLNLARKLQKTYRMEPAGSQGVWGLDDYQFIPFIWGSSQLCMNPDITPKDFVEPKVVNKHHEDFMFLECIKYINEVKTGPFAEHSNTLWGISGVPHWSKVNSGLIKMYKAEMLHKFPVIQHFRFGSILSFTEYK</sequence>
<evidence type="ECO:0000256" key="15">
    <source>
        <dbReference type="ARBA" id="ARBA00044786"/>
    </source>
</evidence>
<evidence type="ECO:0000256" key="8">
    <source>
        <dbReference type="ARBA" id="ARBA00022741"/>
    </source>
</evidence>
<keyword evidence="7" id="KW-0479">Metal-binding</keyword>
<dbReference type="InterPro" id="IPR004327">
    <property type="entry name" value="Phstyr_phstse_ac"/>
</dbReference>
<evidence type="ECO:0000256" key="2">
    <source>
        <dbReference type="ARBA" id="ARBA00004123"/>
    </source>
</evidence>
<keyword evidence="6 17" id="KW-0963">Cytoplasm</keyword>
<evidence type="ECO:0000256" key="5">
    <source>
        <dbReference type="ARBA" id="ARBA00013194"/>
    </source>
</evidence>
<evidence type="ECO:0000256" key="4">
    <source>
        <dbReference type="ARBA" id="ARBA00011019"/>
    </source>
</evidence>
<dbReference type="GO" id="GO:0000159">
    <property type="term" value="C:protein phosphatase type 2A complex"/>
    <property type="evidence" value="ECO:0000318"/>
    <property type="project" value="GO_Central"/>
</dbReference>
<dbReference type="Pfam" id="PF03095">
    <property type="entry name" value="PTPA"/>
    <property type="match status" value="1"/>
</dbReference>
<keyword evidence="11" id="KW-0007">Acetylation</keyword>
<accession>F6WZS8</accession>
<evidence type="ECO:0000256" key="12">
    <source>
        <dbReference type="ARBA" id="ARBA00023110"/>
    </source>
</evidence>
<evidence type="ECO:0000256" key="9">
    <source>
        <dbReference type="ARBA" id="ARBA00022840"/>
    </source>
</evidence>
<keyword evidence="10" id="KW-0460">Magnesium</keyword>
<dbReference type="PIRSF" id="PIRSF016325">
    <property type="entry name" value="Phstyr_phstse_ac"/>
    <property type="match status" value="1"/>
</dbReference>
<dbReference type="CDD" id="cd04087">
    <property type="entry name" value="PTPA"/>
    <property type="match status" value="1"/>
</dbReference>
<dbReference type="InterPro" id="IPR043170">
    <property type="entry name" value="PTPA_C_lid"/>
</dbReference>
<dbReference type="FunCoup" id="F6WZS8">
    <property type="interactions" value="757"/>
</dbReference>
<dbReference type="Gene3D" id="1.20.120.1150">
    <property type="match status" value="1"/>
</dbReference>
<dbReference type="Proteomes" id="UP000008144">
    <property type="component" value="Chromosome 1"/>
</dbReference>
<evidence type="ECO:0000256" key="6">
    <source>
        <dbReference type="ARBA" id="ARBA00022490"/>
    </source>
</evidence>
<dbReference type="GO" id="GO:0003755">
    <property type="term" value="F:peptidyl-prolyl cis-trans isomerase activity"/>
    <property type="evidence" value="ECO:0000318"/>
    <property type="project" value="GO_Central"/>
</dbReference>
<reference evidence="19" key="1">
    <citation type="journal article" date="2002" name="Science">
        <title>The draft genome of Ciona intestinalis: insights into chordate and vertebrate origins.</title>
        <authorList>
            <person name="Dehal P."/>
            <person name="Satou Y."/>
            <person name="Campbell R.K."/>
            <person name="Chapman J."/>
            <person name="Degnan B."/>
            <person name="De Tomaso A."/>
            <person name="Davidson B."/>
            <person name="Di Gregorio A."/>
            <person name="Gelpke M."/>
            <person name="Goodstein D.M."/>
            <person name="Harafuji N."/>
            <person name="Hastings K.E."/>
            <person name="Ho I."/>
            <person name="Hotta K."/>
            <person name="Huang W."/>
            <person name="Kawashima T."/>
            <person name="Lemaire P."/>
            <person name="Martinez D."/>
            <person name="Meinertzhagen I.A."/>
            <person name="Necula S."/>
            <person name="Nonaka M."/>
            <person name="Putnam N."/>
            <person name="Rash S."/>
            <person name="Saiga H."/>
            <person name="Satake M."/>
            <person name="Terry A."/>
            <person name="Yamada L."/>
            <person name="Wang H.G."/>
            <person name="Awazu S."/>
            <person name="Azumi K."/>
            <person name="Boore J."/>
            <person name="Branno M."/>
            <person name="Chin-Bow S."/>
            <person name="DeSantis R."/>
            <person name="Doyle S."/>
            <person name="Francino P."/>
            <person name="Keys D.N."/>
            <person name="Haga S."/>
            <person name="Hayashi H."/>
            <person name="Hino K."/>
            <person name="Imai K.S."/>
            <person name="Inaba K."/>
            <person name="Kano S."/>
            <person name="Kobayashi K."/>
            <person name="Kobayashi M."/>
            <person name="Lee B.I."/>
            <person name="Makabe K.W."/>
            <person name="Manohar C."/>
            <person name="Matassi G."/>
            <person name="Medina M."/>
            <person name="Mochizuki Y."/>
            <person name="Mount S."/>
            <person name="Morishita T."/>
            <person name="Miura S."/>
            <person name="Nakayama A."/>
            <person name="Nishizaka S."/>
            <person name="Nomoto H."/>
            <person name="Ohta F."/>
            <person name="Oishi K."/>
            <person name="Rigoutsos I."/>
            <person name="Sano M."/>
            <person name="Sasaki A."/>
            <person name="Sasakura Y."/>
            <person name="Shoguchi E."/>
            <person name="Shin-i T."/>
            <person name="Spagnuolo A."/>
            <person name="Stainier D."/>
            <person name="Suzuki M.M."/>
            <person name="Tassy O."/>
            <person name="Takatori N."/>
            <person name="Tokuoka M."/>
            <person name="Yagi K."/>
            <person name="Yoshizaki F."/>
            <person name="Wada S."/>
            <person name="Zhang C."/>
            <person name="Hyatt P.D."/>
            <person name="Larimer F."/>
            <person name="Detter C."/>
            <person name="Doggett N."/>
            <person name="Glavina T."/>
            <person name="Hawkins T."/>
            <person name="Richardson P."/>
            <person name="Lucas S."/>
            <person name="Kohara Y."/>
            <person name="Levine M."/>
            <person name="Satoh N."/>
            <person name="Rokhsar D.S."/>
        </authorList>
    </citation>
    <scope>NUCLEOTIDE SEQUENCE [LARGE SCALE GENOMIC DNA]</scope>
</reference>